<dbReference type="PANTHER" id="PTHR43649:SF12">
    <property type="entry name" value="DIACETYLCHITOBIOSE BINDING PROTEIN DASA"/>
    <property type="match status" value="1"/>
</dbReference>
<reference evidence="1 2" key="1">
    <citation type="submission" date="2014-12" db="EMBL/GenBank/DDBJ databases">
        <title>Partial genome sequence of Streptococcus constellatus KCOM 1650 (= ChDC B144).</title>
        <authorList>
            <person name="Kook J.-K."/>
            <person name="Park S.-N."/>
            <person name="Lim Y.K."/>
            <person name="Jo E."/>
        </authorList>
    </citation>
    <scope>NUCLEOTIDE SEQUENCE [LARGE SCALE GENOMIC DNA]</scope>
    <source>
        <strain evidence="1 2">KCOM 1650</strain>
    </source>
</reference>
<dbReference type="STRING" id="862969.SCI_1696"/>
<organism evidence="1 2">
    <name type="scientific">Streptococcus constellatus</name>
    <dbReference type="NCBI Taxonomy" id="76860"/>
    <lineage>
        <taxon>Bacteria</taxon>
        <taxon>Bacillati</taxon>
        <taxon>Bacillota</taxon>
        <taxon>Bacilli</taxon>
        <taxon>Lactobacillales</taxon>
        <taxon>Streptococcaceae</taxon>
        <taxon>Streptococcus</taxon>
        <taxon>Streptococcus anginosus group</taxon>
    </lineage>
</organism>
<sequence length="428" mass="48798">MKWQFRYMVILISSLLLVALGFVLWTSTQKKILRIGVYAGSSWDVPNSRENRILDNIIRQFEKSHPQVRVVYESGIPKKDYDGWLAEKILKGEQPDVFMVPENDFSMLAASGAFKSFDSLLSKDEVAAYYPVAYQAGQYQGHSYALPIESNPVMMCVNKDLLEKEGVSIPDSNWTLEDLYAICQKVTKDTNGDGLIDQYGITDYTWKQALVAYNGHLRNQSGVNVDSAEMHQALSFISKLTSLNQRYKVTSNDFDEGKVAFYPMSLAQYRTYKPYPYHVAKYSRFSWTCIPMPAAKAGIPATQVKTSLFAMSSKTKQDKLAWEFMKLLCQNQKTQQNLFEKSQGTSVLLSVVKSSQTKKILQADDFGLNSLTSQRLDHMMKHSVLDISRDVDYHSLERIDHLLENTLKNNEIDSRLPSIQREMEETGK</sequence>
<protein>
    <submittedName>
        <fullName evidence="1">Sugar-binding protein</fullName>
    </submittedName>
</protein>
<proteinExistence type="predicted"/>
<dbReference type="InterPro" id="IPR006059">
    <property type="entry name" value="SBP"/>
</dbReference>
<dbReference type="RefSeq" id="WP_039677629.1">
    <property type="nucleotide sequence ID" value="NZ_JWIY01000003.1"/>
</dbReference>
<evidence type="ECO:0000313" key="1">
    <source>
        <dbReference type="EMBL" id="KIC77576.1"/>
    </source>
</evidence>
<dbReference type="OrthoDB" id="383937at2"/>
<dbReference type="InterPro" id="IPR050490">
    <property type="entry name" value="Bact_solute-bd_prot1"/>
</dbReference>
<accession>A0A0C1K485</accession>
<dbReference type="AlphaFoldDB" id="A0A0C1K485"/>
<dbReference type="eggNOG" id="COG1653">
    <property type="taxonomic scope" value="Bacteria"/>
</dbReference>
<dbReference type="EMBL" id="JWIY01000003">
    <property type="protein sequence ID" value="KIC77576.1"/>
    <property type="molecule type" value="Genomic_DNA"/>
</dbReference>
<comment type="caution">
    <text evidence="1">The sequence shown here is derived from an EMBL/GenBank/DDBJ whole genome shotgun (WGS) entry which is preliminary data.</text>
</comment>
<name>A0A0C1K485_STRCV</name>
<dbReference type="Pfam" id="PF13416">
    <property type="entry name" value="SBP_bac_8"/>
    <property type="match status" value="1"/>
</dbReference>
<dbReference type="Gene3D" id="3.40.190.10">
    <property type="entry name" value="Periplasmic binding protein-like II"/>
    <property type="match status" value="1"/>
</dbReference>
<dbReference type="Proteomes" id="UP000031339">
    <property type="component" value="Unassembled WGS sequence"/>
</dbReference>
<gene>
    <name evidence="1" type="ORF">RN79_07710</name>
</gene>
<dbReference type="PANTHER" id="PTHR43649">
    <property type="entry name" value="ARABINOSE-BINDING PROTEIN-RELATED"/>
    <property type="match status" value="1"/>
</dbReference>
<dbReference type="SUPFAM" id="SSF53850">
    <property type="entry name" value="Periplasmic binding protein-like II"/>
    <property type="match status" value="1"/>
</dbReference>
<evidence type="ECO:0000313" key="2">
    <source>
        <dbReference type="Proteomes" id="UP000031339"/>
    </source>
</evidence>